<dbReference type="AlphaFoldDB" id="A0A225WQQ4"/>
<dbReference type="EMBL" id="NBNE01000427">
    <property type="protein sequence ID" value="OWZ19568.1"/>
    <property type="molecule type" value="Genomic_DNA"/>
</dbReference>
<comment type="caution">
    <text evidence="2">The sequence shown here is derived from an EMBL/GenBank/DDBJ whole genome shotgun (WGS) entry which is preliminary data.</text>
</comment>
<dbReference type="OrthoDB" id="121783at2759"/>
<evidence type="ECO:0000256" key="1">
    <source>
        <dbReference type="SAM" id="MobiDB-lite"/>
    </source>
</evidence>
<keyword evidence="3" id="KW-1185">Reference proteome</keyword>
<sequence length="179" mass="21010">MAIVNSFIVYRERQKEKGEPLADHAGVSHQLQAHLLHVTASDFVEPVCSTCLTLKMLYILPTDIEILTWCRSNKLIGFPEWTHVHEGVCKSPQHQCKVCSIRKRKLGQRRATRFFCETYSDGNKRVYLCDRIRPQHYTGNNMTCHHIRYIKWKNGEGRPRPRVGRDIQMRDPSKKSRRH</sequence>
<accession>A0A225WQQ4</accession>
<proteinExistence type="predicted"/>
<dbReference type="Proteomes" id="UP000198211">
    <property type="component" value="Unassembled WGS sequence"/>
</dbReference>
<evidence type="ECO:0000313" key="2">
    <source>
        <dbReference type="EMBL" id="OWZ19568.1"/>
    </source>
</evidence>
<protein>
    <submittedName>
        <fullName evidence="2">Uncharacterized protein</fullName>
    </submittedName>
</protein>
<name>A0A225WQQ4_9STRA</name>
<evidence type="ECO:0000313" key="3">
    <source>
        <dbReference type="Proteomes" id="UP000198211"/>
    </source>
</evidence>
<organism evidence="2 3">
    <name type="scientific">Phytophthora megakarya</name>
    <dbReference type="NCBI Taxonomy" id="4795"/>
    <lineage>
        <taxon>Eukaryota</taxon>
        <taxon>Sar</taxon>
        <taxon>Stramenopiles</taxon>
        <taxon>Oomycota</taxon>
        <taxon>Peronosporomycetes</taxon>
        <taxon>Peronosporales</taxon>
        <taxon>Peronosporaceae</taxon>
        <taxon>Phytophthora</taxon>
    </lineage>
</organism>
<gene>
    <name evidence="2" type="ORF">PHMEG_0006167</name>
</gene>
<feature type="region of interest" description="Disordered" evidence="1">
    <location>
        <begin position="156"/>
        <end position="179"/>
    </location>
</feature>
<reference evidence="3" key="1">
    <citation type="submission" date="2017-03" db="EMBL/GenBank/DDBJ databases">
        <title>Phytopthora megakarya and P. palmivora, two closely related causual agents of cacao black pod achieved similar genome size and gene model numbers by different mechanisms.</title>
        <authorList>
            <person name="Ali S."/>
            <person name="Shao J."/>
            <person name="Larry D.J."/>
            <person name="Kronmiller B."/>
            <person name="Shen D."/>
            <person name="Strem M.D."/>
            <person name="Melnick R.L."/>
            <person name="Guiltinan M.J."/>
            <person name="Tyler B.M."/>
            <person name="Meinhardt L.W."/>
            <person name="Bailey B.A."/>
        </authorList>
    </citation>
    <scope>NUCLEOTIDE SEQUENCE [LARGE SCALE GENOMIC DNA]</scope>
    <source>
        <strain evidence="3">zdho120</strain>
    </source>
</reference>